<feature type="domain" description="TRNA-binding" evidence="17">
    <location>
        <begin position="6"/>
        <end position="108"/>
    </location>
</feature>
<evidence type="ECO:0000256" key="8">
    <source>
        <dbReference type="ARBA" id="ARBA00022598"/>
    </source>
</evidence>
<keyword evidence="7 16" id="KW-0820">tRNA-binding</keyword>
<evidence type="ECO:0000313" key="19">
    <source>
        <dbReference type="Proteomes" id="UP000034032"/>
    </source>
</evidence>
<dbReference type="PANTHER" id="PTHR11586">
    <property type="entry name" value="TRNA-AMINOACYLATION COFACTOR ARC1 FAMILY MEMBER"/>
    <property type="match status" value="1"/>
</dbReference>
<comment type="subunit">
    <text evidence="3">Homodimer.</text>
</comment>
<organism evidence="18 19">
    <name type="scientific">Candidatus Yanofskybacteria bacterium GW2011_GWA2_44_9</name>
    <dbReference type="NCBI Taxonomy" id="1619025"/>
    <lineage>
        <taxon>Bacteria</taxon>
        <taxon>Candidatus Yanofskyibacteriota</taxon>
    </lineage>
</organism>
<evidence type="ECO:0000256" key="6">
    <source>
        <dbReference type="ARBA" id="ARBA00022490"/>
    </source>
</evidence>
<dbReference type="AlphaFoldDB" id="A0A0G1KC65"/>
<evidence type="ECO:0000256" key="16">
    <source>
        <dbReference type="PROSITE-ProRule" id="PRU00209"/>
    </source>
</evidence>
<name>A0A0G1KC65_9BACT</name>
<dbReference type="PATRIC" id="fig|1619025.3.peg.865"/>
<keyword evidence="13" id="KW-0030">Aminoacyl-tRNA synthetase</keyword>
<dbReference type="GO" id="GO:0006431">
    <property type="term" value="P:methionyl-tRNA aminoacylation"/>
    <property type="evidence" value="ECO:0007669"/>
    <property type="project" value="InterPro"/>
</dbReference>
<dbReference type="PANTHER" id="PTHR11586:SF37">
    <property type="entry name" value="TRNA-BINDING DOMAIN-CONTAINING PROTEIN"/>
    <property type="match status" value="1"/>
</dbReference>
<dbReference type="InterPro" id="IPR002547">
    <property type="entry name" value="tRNA-bd_dom"/>
</dbReference>
<comment type="subcellular location">
    <subcellularLocation>
        <location evidence="2">Cytoplasm</location>
    </subcellularLocation>
</comment>
<dbReference type="EC" id="6.1.1.10" evidence="4"/>
<dbReference type="Proteomes" id="UP000034032">
    <property type="component" value="Unassembled WGS sequence"/>
</dbReference>
<evidence type="ECO:0000256" key="1">
    <source>
        <dbReference type="ARBA" id="ARBA00003314"/>
    </source>
</evidence>
<keyword evidence="12" id="KW-0648">Protein biosynthesis</keyword>
<dbReference type="GO" id="GO:0000049">
    <property type="term" value="F:tRNA binding"/>
    <property type="evidence" value="ECO:0007669"/>
    <property type="project" value="UniProtKB-UniRule"/>
</dbReference>
<dbReference type="EMBL" id="LCJR01000024">
    <property type="protein sequence ID" value="KKT81183.1"/>
    <property type="molecule type" value="Genomic_DNA"/>
</dbReference>
<evidence type="ECO:0000256" key="15">
    <source>
        <dbReference type="ARBA" id="ARBA00047364"/>
    </source>
</evidence>
<dbReference type="FunFam" id="2.40.50.140:FF:000042">
    <property type="entry name" value="Methionine--tRNA ligase"/>
    <property type="match status" value="1"/>
</dbReference>
<dbReference type="InterPro" id="IPR012340">
    <property type="entry name" value="NA-bd_OB-fold"/>
</dbReference>
<dbReference type="InterPro" id="IPR004495">
    <property type="entry name" value="Met-tRNA-synth_bsu_C"/>
</dbReference>
<keyword evidence="10" id="KW-0067">ATP-binding</keyword>
<dbReference type="SUPFAM" id="SSF50249">
    <property type="entry name" value="Nucleic acid-binding proteins"/>
    <property type="match status" value="1"/>
</dbReference>
<evidence type="ECO:0000256" key="13">
    <source>
        <dbReference type="ARBA" id="ARBA00023146"/>
    </source>
</evidence>
<accession>A0A0G1KC65</accession>
<dbReference type="Pfam" id="PF01588">
    <property type="entry name" value="tRNA_bind"/>
    <property type="match status" value="1"/>
</dbReference>
<dbReference type="GO" id="GO:0004825">
    <property type="term" value="F:methionine-tRNA ligase activity"/>
    <property type="evidence" value="ECO:0007669"/>
    <property type="project" value="UniProtKB-EC"/>
</dbReference>
<evidence type="ECO:0000256" key="9">
    <source>
        <dbReference type="ARBA" id="ARBA00022741"/>
    </source>
</evidence>
<reference evidence="18 19" key="1">
    <citation type="journal article" date="2015" name="Nature">
        <title>rRNA introns, odd ribosomes, and small enigmatic genomes across a large radiation of phyla.</title>
        <authorList>
            <person name="Brown C.T."/>
            <person name="Hug L.A."/>
            <person name="Thomas B.C."/>
            <person name="Sharon I."/>
            <person name="Castelle C.J."/>
            <person name="Singh A."/>
            <person name="Wilkins M.J."/>
            <person name="Williams K.H."/>
            <person name="Banfield J.F."/>
        </authorList>
    </citation>
    <scope>NUCLEOTIDE SEQUENCE [LARGE SCALE GENOMIC DNA]</scope>
</reference>
<evidence type="ECO:0000256" key="3">
    <source>
        <dbReference type="ARBA" id="ARBA00011738"/>
    </source>
</evidence>
<evidence type="ECO:0000256" key="10">
    <source>
        <dbReference type="ARBA" id="ARBA00022840"/>
    </source>
</evidence>
<evidence type="ECO:0000313" key="18">
    <source>
        <dbReference type="EMBL" id="KKT81183.1"/>
    </source>
</evidence>
<evidence type="ECO:0000256" key="12">
    <source>
        <dbReference type="ARBA" id="ARBA00022917"/>
    </source>
</evidence>
<dbReference type="CDD" id="cd02800">
    <property type="entry name" value="tRNA_bind_EcMetRS_like"/>
    <property type="match status" value="1"/>
</dbReference>
<comment type="catalytic activity">
    <reaction evidence="15">
        <text>tRNA(Met) + L-methionine + ATP = L-methionyl-tRNA(Met) + AMP + diphosphate</text>
        <dbReference type="Rhea" id="RHEA:13481"/>
        <dbReference type="Rhea" id="RHEA-COMP:9667"/>
        <dbReference type="Rhea" id="RHEA-COMP:9698"/>
        <dbReference type="ChEBI" id="CHEBI:30616"/>
        <dbReference type="ChEBI" id="CHEBI:33019"/>
        <dbReference type="ChEBI" id="CHEBI:57844"/>
        <dbReference type="ChEBI" id="CHEBI:78442"/>
        <dbReference type="ChEBI" id="CHEBI:78530"/>
        <dbReference type="ChEBI" id="CHEBI:456215"/>
        <dbReference type="EC" id="6.1.1.10"/>
    </reaction>
</comment>
<proteinExistence type="predicted"/>
<evidence type="ECO:0000256" key="5">
    <source>
        <dbReference type="ARBA" id="ARBA00018753"/>
    </source>
</evidence>
<keyword evidence="11 16" id="KW-0694">RNA-binding</keyword>
<keyword evidence="9" id="KW-0547">Nucleotide-binding</keyword>
<evidence type="ECO:0000256" key="7">
    <source>
        <dbReference type="ARBA" id="ARBA00022555"/>
    </source>
</evidence>
<evidence type="ECO:0000256" key="4">
    <source>
        <dbReference type="ARBA" id="ARBA00012838"/>
    </source>
</evidence>
<dbReference type="GO" id="GO:0005524">
    <property type="term" value="F:ATP binding"/>
    <property type="evidence" value="ECO:0007669"/>
    <property type="project" value="UniProtKB-KW"/>
</dbReference>
<dbReference type="Gene3D" id="2.40.50.140">
    <property type="entry name" value="Nucleic acid-binding proteins"/>
    <property type="match status" value="1"/>
</dbReference>
<evidence type="ECO:0000256" key="14">
    <source>
        <dbReference type="ARBA" id="ARBA00030904"/>
    </source>
</evidence>
<keyword evidence="8 18" id="KW-0436">Ligase</keyword>
<dbReference type="PROSITE" id="PS50886">
    <property type="entry name" value="TRBD"/>
    <property type="match status" value="1"/>
</dbReference>
<keyword evidence="6" id="KW-0963">Cytoplasm</keyword>
<sequence>MITIDDFKKIDLRVAKILEAEKVEGSDKLVKLQIDLGEELGKRQIVAGIGSIYTPELLVGKQIVVVANLEPRNLKGLESNGMLLAASDKDGPVLIIPESEVKEGAGIR</sequence>
<evidence type="ECO:0000256" key="2">
    <source>
        <dbReference type="ARBA" id="ARBA00004496"/>
    </source>
</evidence>
<protein>
    <recommendedName>
        <fullName evidence="5">Methionine--tRNA ligase</fullName>
        <ecNumber evidence="4">6.1.1.10</ecNumber>
    </recommendedName>
    <alternativeName>
        <fullName evidence="14">Methionyl-tRNA synthetase</fullName>
    </alternativeName>
</protein>
<comment type="function">
    <text evidence="1">Is required not only for elongation of protein synthesis but also for the initiation of all mRNA translation through initiator tRNA(fMet) aminoacylation.</text>
</comment>
<dbReference type="GO" id="GO:0005737">
    <property type="term" value="C:cytoplasm"/>
    <property type="evidence" value="ECO:0007669"/>
    <property type="project" value="UniProtKB-SubCell"/>
</dbReference>
<evidence type="ECO:0000259" key="17">
    <source>
        <dbReference type="PROSITE" id="PS50886"/>
    </source>
</evidence>
<dbReference type="NCBIfam" id="TIGR00399">
    <property type="entry name" value="metG_C_term"/>
    <property type="match status" value="1"/>
</dbReference>
<evidence type="ECO:0000256" key="11">
    <source>
        <dbReference type="ARBA" id="ARBA00022884"/>
    </source>
</evidence>
<comment type="caution">
    <text evidence="18">The sequence shown here is derived from an EMBL/GenBank/DDBJ whole genome shotgun (WGS) entry which is preliminary data.</text>
</comment>
<gene>
    <name evidence="18" type="ORF">UW79_C0024G0006</name>
</gene>
<dbReference type="InterPro" id="IPR051270">
    <property type="entry name" value="Tyrosine-tRNA_ligase_regulator"/>
</dbReference>